<keyword evidence="1" id="KW-1133">Transmembrane helix</keyword>
<keyword evidence="1" id="KW-0472">Membrane</keyword>
<keyword evidence="3" id="KW-1185">Reference proteome</keyword>
<dbReference type="AlphaFoldDB" id="A0A2P6TZW6"/>
<evidence type="ECO:0000256" key="1">
    <source>
        <dbReference type="SAM" id="Phobius"/>
    </source>
</evidence>
<feature type="transmembrane region" description="Helical" evidence="1">
    <location>
        <begin position="51"/>
        <end position="73"/>
    </location>
</feature>
<dbReference type="EMBL" id="LHPG02000003">
    <property type="protein sequence ID" value="PRW59603.1"/>
    <property type="molecule type" value="Genomic_DNA"/>
</dbReference>
<evidence type="ECO:0000313" key="3">
    <source>
        <dbReference type="Proteomes" id="UP000239899"/>
    </source>
</evidence>
<dbReference type="GO" id="GO:0016787">
    <property type="term" value="F:hydrolase activity"/>
    <property type="evidence" value="ECO:0007669"/>
    <property type="project" value="UniProtKB-KW"/>
</dbReference>
<keyword evidence="1" id="KW-0812">Transmembrane</keyword>
<dbReference type="Proteomes" id="UP000239899">
    <property type="component" value="Unassembled WGS sequence"/>
</dbReference>
<name>A0A2P6TZW6_CHLSO</name>
<evidence type="ECO:0000313" key="2">
    <source>
        <dbReference type="EMBL" id="PRW59603.1"/>
    </source>
</evidence>
<gene>
    <name evidence="2" type="ORF">C2E21_1799</name>
</gene>
<sequence length="78" mass="8397">MENEFNAVTFYTAGGQAVPGSLLINPPHGSRYAEESPLASVSNGLSAGVNLAILFGICILTRALAFLFIWLMARFHKL</sequence>
<comment type="caution">
    <text evidence="2">The sequence shown here is derived from an EMBL/GenBank/DDBJ whole genome shotgun (WGS) entry which is preliminary data.</text>
</comment>
<organism evidence="2 3">
    <name type="scientific">Chlorella sorokiniana</name>
    <name type="common">Freshwater green alga</name>
    <dbReference type="NCBI Taxonomy" id="3076"/>
    <lineage>
        <taxon>Eukaryota</taxon>
        <taxon>Viridiplantae</taxon>
        <taxon>Chlorophyta</taxon>
        <taxon>core chlorophytes</taxon>
        <taxon>Trebouxiophyceae</taxon>
        <taxon>Chlorellales</taxon>
        <taxon>Chlorellaceae</taxon>
        <taxon>Chlorella clade</taxon>
        <taxon>Chlorella</taxon>
    </lineage>
</organism>
<reference evidence="2 3" key="1">
    <citation type="journal article" date="2018" name="Plant J.">
        <title>Genome sequences of Chlorella sorokiniana UTEX 1602 and Micractinium conductrix SAG 241.80: implications to maltose excretion by a green alga.</title>
        <authorList>
            <person name="Arriola M.B."/>
            <person name="Velmurugan N."/>
            <person name="Zhang Y."/>
            <person name="Plunkett M.H."/>
            <person name="Hondzo H."/>
            <person name="Barney B.M."/>
        </authorList>
    </citation>
    <scope>NUCLEOTIDE SEQUENCE [LARGE SCALE GENOMIC DNA]</scope>
    <source>
        <strain evidence="3">UTEX 1602</strain>
    </source>
</reference>
<proteinExistence type="predicted"/>
<protein>
    <submittedName>
        <fullName evidence="2">P-loop containing nucleoside triphosphate hydrolase</fullName>
    </submittedName>
</protein>
<keyword evidence="2" id="KW-0378">Hydrolase</keyword>
<accession>A0A2P6TZW6</accession>